<evidence type="ECO:0000313" key="2">
    <source>
        <dbReference type="EMBL" id="QIK40611.1"/>
    </source>
</evidence>
<evidence type="ECO:0000259" key="1">
    <source>
        <dbReference type="Pfam" id="PF10135"/>
    </source>
</evidence>
<reference evidence="2 3" key="1">
    <citation type="submission" date="2020-03" db="EMBL/GenBank/DDBJ databases">
        <title>Complete genome sequence of Monaibacterium sp. ALG8 with diverse plasmids.</title>
        <authorList>
            <person name="Sun C."/>
        </authorList>
    </citation>
    <scope>NUCLEOTIDE SEQUENCE [LARGE SCALE GENOMIC DNA]</scope>
    <source>
        <strain evidence="2 3">ALG8</strain>
    </source>
</reference>
<protein>
    <recommendedName>
        <fullName evidence="1">Flagellar protein FlgJ N-terminal domain-containing protein</fullName>
    </recommendedName>
</protein>
<keyword evidence="3" id="KW-1185">Reference proteome</keyword>
<organism evidence="2 3">
    <name type="scientific">Pontivivens nitratireducens</name>
    <dbReference type="NCBI Taxonomy" id="2758038"/>
    <lineage>
        <taxon>Bacteria</taxon>
        <taxon>Pseudomonadati</taxon>
        <taxon>Pseudomonadota</taxon>
        <taxon>Alphaproteobacteria</taxon>
        <taxon>Rhodobacterales</taxon>
        <taxon>Paracoccaceae</taxon>
        <taxon>Pontivivens</taxon>
    </lineage>
</organism>
<dbReference type="EMBL" id="CP049811">
    <property type="protein sequence ID" value="QIK40611.1"/>
    <property type="molecule type" value="Genomic_DNA"/>
</dbReference>
<dbReference type="AlphaFoldDB" id="A0A6G7VKR1"/>
<accession>A0A6G7VKR1</accession>
<dbReference type="KEGG" id="mon:G8E03_07425"/>
<gene>
    <name evidence="2" type="ORF">G8E03_07425</name>
</gene>
<dbReference type="RefSeq" id="WP_166190270.1">
    <property type="nucleotide sequence ID" value="NZ_CP049811.1"/>
</dbReference>
<dbReference type="Proteomes" id="UP000500791">
    <property type="component" value="Chromosome"/>
</dbReference>
<sequence>MLSEITLHDSAVPRVQEAALRRTAVEFEASFLAEMLSHSGFGAARTEQGGGAGEDAFASLLAREHAKVFAQKGGIGLADRIFESLVQSSEAVR</sequence>
<name>A0A6G7VKR1_9RHOB</name>
<proteinExistence type="predicted"/>
<dbReference type="InterPro" id="IPR019301">
    <property type="entry name" value="Flagellar_prot_FlgJ_N"/>
</dbReference>
<dbReference type="Pfam" id="PF10135">
    <property type="entry name" value="Rod-binding"/>
    <property type="match status" value="1"/>
</dbReference>
<feature type="domain" description="Flagellar protein FlgJ N-terminal" evidence="1">
    <location>
        <begin position="49"/>
        <end position="82"/>
    </location>
</feature>
<evidence type="ECO:0000313" key="3">
    <source>
        <dbReference type="Proteomes" id="UP000500791"/>
    </source>
</evidence>